<accession>A0AAT9HWE7</accession>
<gene>
    <name evidence="1" type="ORF">SHKM778_82530</name>
</gene>
<reference evidence="1" key="1">
    <citation type="submission" date="2024-06" db="EMBL/GenBank/DDBJ databases">
        <authorList>
            <consortium name="consrtm"/>
            <person name="Uemura M."/>
            <person name="Terahara T."/>
        </authorList>
    </citation>
    <scope>NUCLEOTIDE SEQUENCE</scope>
    <source>
        <strain evidence="1">KM77-8</strain>
    </source>
</reference>
<proteinExistence type="predicted"/>
<dbReference type="AlphaFoldDB" id="A0AAT9HWE7"/>
<dbReference type="EMBL" id="AP035768">
    <property type="protein sequence ID" value="BFO21865.1"/>
    <property type="molecule type" value="Genomic_DNA"/>
</dbReference>
<organism evidence="1">
    <name type="scientific">Streptomyces haneummycinicus</name>
    <dbReference type="NCBI Taxonomy" id="3074435"/>
    <lineage>
        <taxon>Bacteria</taxon>
        <taxon>Bacillati</taxon>
        <taxon>Actinomycetota</taxon>
        <taxon>Actinomycetes</taxon>
        <taxon>Kitasatosporales</taxon>
        <taxon>Streptomycetaceae</taxon>
        <taxon>Streptomyces</taxon>
    </lineage>
</organism>
<evidence type="ECO:0000313" key="1">
    <source>
        <dbReference type="EMBL" id="BFO21865.1"/>
    </source>
</evidence>
<protein>
    <submittedName>
        <fullName evidence="1">Uncharacterized protein</fullName>
    </submittedName>
</protein>
<reference evidence="1" key="2">
    <citation type="submission" date="2024-07" db="EMBL/GenBank/DDBJ databases">
        <title>Streptomyces haneummycinica sp. nov., a new antibiotic-producing actinobacterium isolated from marine sediment.</title>
        <authorList>
            <person name="Uemura M."/>
            <person name="Hamada M."/>
            <person name="Hirano S."/>
            <person name="Kobayashi K."/>
            <person name="Ohshiro T."/>
            <person name="Kobayashi T."/>
            <person name="Terahara T."/>
        </authorList>
    </citation>
    <scope>NUCLEOTIDE SEQUENCE</scope>
    <source>
        <strain evidence="1">KM77-8</strain>
    </source>
</reference>
<sequence>MDRFGVFHGASLVGERAGVVAEQIVQPVAVSRMFVDQVGVVQPIKVVPRNAQRNRRERRP</sequence>
<name>A0AAT9HWE7_9ACTN</name>